<dbReference type="Proteomes" id="UP000777303">
    <property type="component" value="Unassembled WGS sequence"/>
</dbReference>
<comment type="caution">
    <text evidence="7">The sequence shown here is derived from an EMBL/GenBank/DDBJ whole genome shotgun (WGS) entry which is preliminary data.</text>
</comment>
<feature type="transmembrane region" description="Helical" evidence="6">
    <location>
        <begin position="6"/>
        <end position="34"/>
    </location>
</feature>
<dbReference type="AlphaFoldDB" id="A0A948TJT4"/>
<evidence type="ECO:0000256" key="4">
    <source>
        <dbReference type="ARBA" id="ARBA00022989"/>
    </source>
</evidence>
<reference evidence="7" key="1">
    <citation type="journal article" date="2021" name="PeerJ">
        <title>Extensive microbial diversity within the chicken gut microbiome revealed by metagenomics and culture.</title>
        <authorList>
            <person name="Gilroy R."/>
            <person name="Ravi A."/>
            <person name="Getino M."/>
            <person name="Pursley I."/>
            <person name="Horton D.L."/>
            <person name="Alikhan N.F."/>
            <person name="Baker D."/>
            <person name="Gharbi K."/>
            <person name="Hall N."/>
            <person name="Watson M."/>
            <person name="Adriaenssens E.M."/>
            <person name="Foster-Nyarko E."/>
            <person name="Jarju S."/>
            <person name="Secka A."/>
            <person name="Antonio M."/>
            <person name="Oren A."/>
            <person name="Chaudhuri R.R."/>
            <person name="La Ragione R."/>
            <person name="Hildebrand F."/>
            <person name="Pallen M.J."/>
        </authorList>
    </citation>
    <scope>NUCLEOTIDE SEQUENCE</scope>
    <source>
        <strain evidence="7">F6-6636</strain>
    </source>
</reference>
<evidence type="ECO:0000256" key="6">
    <source>
        <dbReference type="RuleBase" id="RU363041"/>
    </source>
</evidence>
<dbReference type="Pfam" id="PF01925">
    <property type="entry name" value="TauE"/>
    <property type="match status" value="1"/>
</dbReference>
<evidence type="ECO:0000256" key="1">
    <source>
        <dbReference type="ARBA" id="ARBA00004141"/>
    </source>
</evidence>
<keyword evidence="4 6" id="KW-1133">Transmembrane helix</keyword>
<feature type="transmembrane region" description="Helical" evidence="6">
    <location>
        <begin position="199"/>
        <end position="219"/>
    </location>
</feature>
<proteinExistence type="inferred from homology"/>
<feature type="transmembrane region" description="Helical" evidence="6">
    <location>
        <begin position="231"/>
        <end position="248"/>
    </location>
</feature>
<dbReference type="PANTHER" id="PTHR43701:SF2">
    <property type="entry name" value="MEMBRANE TRANSPORTER PROTEIN YJNA-RELATED"/>
    <property type="match status" value="1"/>
</dbReference>
<evidence type="ECO:0000256" key="2">
    <source>
        <dbReference type="ARBA" id="ARBA00009142"/>
    </source>
</evidence>
<dbReference type="InterPro" id="IPR051598">
    <property type="entry name" value="TSUP/Inactive_protease-like"/>
</dbReference>
<dbReference type="InterPro" id="IPR002781">
    <property type="entry name" value="TM_pro_TauE-like"/>
</dbReference>
<organism evidence="7 8">
    <name type="scientific">Candidatus Paralactobacillus gallistercoris</name>
    <dbReference type="NCBI Taxonomy" id="2838724"/>
    <lineage>
        <taxon>Bacteria</taxon>
        <taxon>Bacillati</taxon>
        <taxon>Bacillota</taxon>
        <taxon>Bacilli</taxon>
        <taxon>Lactobacillales</taxon>
        <taxon>Lactobacillaceae</taxon>
        <taxon>Lactobacillus</taxon>
    </lineage>
</organism>
<keyword evidence="3 6" id="KW-0812">Transmembrane</keyword>
<accession>A0A948TJT4</accession>
<comment type="subcellular location">
    <subcellularLocation>
        <location evidence="6">Cell membrane</location>
        <topology evidence="6">Multi-pass membrane protein</topology>
    </subcellularLocation>
    <subcellularLocation>
        <location evidence="1">Membrane</location>
        <topology evidence="1">Multi-pass membrane protein</topology>
    </subcellularLocation>
</comment>
<comment type="similarity">
    <text evidence="2 6">Belongs to the 4-toluene sulfonate uptake permease (TSUP) (TC 2.A.102) family.</text>
</comment>
<dbReference type="EMBL" id="JAHLFS010000062">
    <property type="protein sequence ID" value="MBU3852049.1"/>
    <property type="molecule type" value="Genomic_DNA"/>
</dbReference>
<evidence type="ECO:0000313" key="8">
    <source>
        <dbReference type="Proteomes" id="UP000777303"/>
    </source>
</evidence>
<keyword evidence="5 6" id="KW-0472">Membrane</keyword>
<feature type="transmembrane region" description="Helical" evidence="6">
    <location>
        <begin position="98"/>
        <end position="116"/>
    </location>
</feature>
<feature type="transmembrane region" description="Helical" evidence="6">
    <location>
        <begin position="73"/>
        <end position="91"/>
    </location>
</feature>
<keyword evidence="6" id="KW-1003">Cell membrane</keyword>
<name>A0A948TJT4_9LACO</name>
<evidence type="ECO:0000256" key="3">
    <source>
        <dbReference type="ARBA" id="ARBA00022692"/>
    </source>
</evidence>
<dbReference type="GO" id="GO:0005886">
    <property type="term" value="C:plasma membrane"/>
    <property type="evidence" value="ECO:0007669"/>
    <property type="project" value="UniProtKB-SubCell"/>
</dbReference>
<protein>
    <recommendedName>
        <fullName evidence="6">Probable membrane transporter protein</fullName>
    </recommendedName>
</protein>
<dbReference type="PANTHER" id="PTHR43701">
    <property type="entry name" value="MEMBRANE TRANSPORTER PROTEIN MJ0441-RELATED"/>
    <property type="match status" value="1"/>
</dbReference>
<reference evidence="7" key="2">
    <citation type="submission" date="2021-04" db="EMBL/GenBank/DDBJ databases">
        <authorList>
            <person name="Gilroy R."/>
        </authorList>
    </citation>
    <scope>NUCLEOTIDE SEQUENCE</scope>
    <source>
        <strain evidence="7">F6-6636</strain>
    </source>
</reference>
<evidence type="ECO:0000256" key="5">
    <source>
        <dbReference type="ARBA" id="ARBA00023136"/>
    </source>
</evidence>
<gene>
    <name evidence="7" type="ORF">H9901_05060</name>
</gene>
<feature type="transmembrane region" description="Helical" evidence="6">
    <location>
        <begin position="136"/>
        <end position="165"/>
    </location>
</feature>
<evidence type="ECO:0000313" key="7">
    <source>
        <dbReference type="EMBL" id="MBU3852049.1"/>
    </source>
</evidence>
<sequence length="252" mass="27433">MQLLLILCGLIIGFIMISLGMGAALYIGCFITLFHLPDKTAAATALVTTLPALIIGTYSYRKHEVDFHNGNHLLIWALLGTIGGSLAIPYINKHYYQIIISVILIILALSILYKAWLAPHLHHHWHISHSLDRLTAYFASVISGIMVGLAGMSGGGPIVAGMLLLDAPIAQAAATSSYIRIWTTTLGIGLHWHTMTISWQPAIFMMIGTVIGAALAPHVMHKLGGNEKRSFTHIMKPLIALILLFMGIKPFL</sequence>
<feature type="transmembrane region" description="Helical" evidence="6">
    <location>
        <begin position="41"/>
        <end position="61"/>
    </location>
</feature>